<evidence type="ECO:0000256" key="1">
    <source>
        <dbReference type="ARBA" id="ARBA00022491"/>
    </source>
</evidence>
<dbReference type="InterPro" id="IPR000182">
    <property type="entry name" value="GNAT_dom"/>
</dbReference>
<dbReference type="PROSITE" id="PS51186">
    <property type="entry name" value="GNAT"/>
    <property type="match status" value="1"/>
</dbReference>
<gene>
    <name evidence="7" type="ORF">MNBD_GAMMA11-1123</name>
</gene>
<dbReference type="AlphaFoldDB" id="A0A3B0X4L8"/>
<reference evidence="7" key="1">
    <citation type="submission" date="2018-06" db="EMBL/GenBank/DDBJ databases">
        <authorList>
            <person name="Zhirakovskaya E."/>
        </authorList>
    </citation>
    <scope>NUCLEOTIDE SEQUENCE</scope>
</reference>
<dbReference type="SUPFAM" id="SSF55729">
    <property type="entry name" value="Acyl-CoA N-acyltransferases (Nat)"/>
    <property type="match status" value="1"/>
</dbReference>
<comment type="catalytic activity">
    <reaction evidence="5">
        <text>glycyl-tRNA(Gly) + acetyl-CoA = N-acetylglycyl-tRNA(Gly) + CoA + H(+)</text>
        <dbReference type="Rhea" id="RHEA:81867"/>
        <dbReference type="Rhea" id="RHEA-COMP:9683"/>
        <dbReference type="Rhea" id="RHEA-COMP:19766"/>
        <dbReference type="ChEBI" id="CHEBI:15378"/>
        <dbReference type="ChEBI" id="CHEBI:57287"/>
        <dbReference type="ChEBI" id="CHEBI:57288"/>
        <dbReference type="ChEBI" id="CHEBI:78522"/>
        <dbReference type="ChEBI" id="CHEBI:232036"/>
    </reaction>
</comment>
<dbReference type="Gene3D" id="3.40.630.30">
    <property type="match status" value="1"/>
</dbReference>
<evidence type="ECO:0000256" key="5">
    <source>
        <dbReference type="ARBA" id="ARBA00049880"/>
    </source>
</evidence>
<evidence type="ECO:0000259" key="6">
    <source>
        <dbReference type="PROSITE" id="PS51186"/>
    </source>
</evidence>
<keyword evidence="4" id="KW-0012">Acyltransferase</keyword>
<keyword evidence="2" id="KW-1277">Toxin-antitoxin system</keyword>
<evidence type="ECO:0000313" key="7">
    <source>
        <dbReference type="EMBL" id="VAW63255.1"/>
    </source>
</evidence>
<protein>
    <recommendedName>
        <fullName evidence="6">N-acetyltransferase domain-containing protein</fullName>
    </recommendedName>
</protein>
<organism evidence="7">
    <name type="scientific">hydrothermal vent metagenome</name>
    <dbReference type="NCBI Taxonomy" id="652676"/>
    <lineage>
        <taxon>unclassified sequences</taxon>
        <taxon>metagenomes</taxon>
        <taxon>ecological metagenomes</taxon>
    </lineage>
</organism>
<accession>A0A3B0X4L8</accession>
<feature type="domain" description="N-acetyltransferase" evidence="6">
    <location>
        <begin position="5"/>
        <end position="173"/>
    </location>
</feature>
<keyword evidence="3" id="KW-0808">Transferase</keyword>
<dbReference type="PANTHER" id="PTHR36449:SF1">
    <property type="entry name" value="ACETYLTRANSFERASE"/>
    <property type="match status" value="1"/>
</dbReference>
<evidence type="ECO:0000256" key="2">
    <source>
        <dbReference type="ARBA" id="ARBA00022649"/>
    </source>
</evidence>
<dbReference type="InterPro" id="IPR016181">
    <property type="entry name" value="Acyl_CoA_acyltransferase"/>
</dbReference>
<proteinExistence type="predicted"/>
<sequence length="181" mass="21082">MSRNYRLDRLKPDDYRHAFDCGDFDLNEYYLKDSKAACIEYMAVSYALYLGDEVIAFYCVSNEGLRRDITTGRRFKRIQKKVKTAEKRYRSMPAVKIGRFAVSKGQQGDNIGSMLMDAIKRSFVTDNKTGCRFIVVDAYNKSEVIRFYKQNGFDFLHDGDKKEDTRIMVFDLVFFADARNA</sequence>
<dbReference type="EMBL" id="UOFG01000198">
    <property type="protein sequence ID" value="VAW63255.1"/>
    <property type="molecule type" value="Genomic_DNA"/>
</dbReference>
<dbReference type="GO" id="GO:0016747">
    <property type="term" value="F:acyltransferase activity, transferring groups other than amino-acyl groups"/>
    <property type="evidence" value="ECO:0007669"/>
    <property type="project" value="InterPro"/>
</dbReference>
<name>A0A3B0X4L8_9ZZZZ</name>
<dbReference type="PANTHER" id="PTHR36449">
    <property type="entry name" value="ACETYLTRANSFERASE-RELATED"/>
    <property type="match status" value="1"/>
</dbReference>
<keyword evidence="1" id="KW-0678">Repressor</keyword>
<evidence type="ECO:0000256" key="3">
    <source>
        <dbReference type="ARBA" id="ARBA00022679"/>
    </source>
</evidence>
<dbReference type="Pfam" id="PF13508">
    <property type="entry name" value="Acetyltransf_7"/>
    <property type="match status" value="1"/>
</dbReference>
<evidence type="ECO:0000256" key="4">
    <source>
        <dbReference type="ARBA" id="ARBA00023315"/>
    </source>
</evidence>